<dbReference type="GO" id="GO:0003755">
    <property type="term" value="F:peptidyl-prolyl cis-trans isomerase activity"/>
    <property type="evidence" value="ECO:0007669"/>
    <property type="project" value="UniProtKB-KW"/>
</dbReference>
<evidence type="ECO:0000256" key="2">
    <source>
        <dbReference type="ARBA" id="ARBA00022475"/>
    </source>
</evidence>
<evidence type="ECO:0000259" key="12">
    <source>
        <dbReference type="PROSITE" id="PS50198"/>
    </source>
</evidence>
<evidence type="ECO:0000256" key="6">
    <source>
        <dbReference type="ARBA" id="ARBA00023136"/>
    </source>
</evidence>
<evidence type="ECO:0000256" key="11">
    <source>
        <dbReference type="PROSITE-ProRule" id="PRU00278"/>
    </source>
</evidence>
<keyword evidence="3" id="KW-0997">Cell inner membrane</keyword>
<evidence type="ECO:0000256" key="1">
    <source>
        <dbReference type="ARBA" id="ARBA00004382"/>
    </source>
</evidence>
<dbReference type="AlphaFoldDB" id="A0A846MQN1"/>
<keyword evidence="11 13" id="KW-0413">Isomerase</keyword>
<dbReference type="RefSeq" id="WP_166918959.1">
    <property type="nucleotide sequence ID" value="NZ_JAASRN010000002.1"/>
</dbReference>
<comment type="caution">
    <text evidence="13">The sequence shown here is derived from an EMBL/GenBank/DDBJ whole genome shotgun (WGS) entry which is preliminary data.</text>
</comment>
<dbReference type="PANTHER" id="PTHR47529">
    <property type="entry name" value="PEPTIDYL-PROLYL CIS-TRANS ISOMERASE D"/>
    <property type="match status" value="1"/>
</dbReference>
<dbReference type="SUPFAM" id="SSF109998">
    <property type="entry name" value="Triger factor/SurA peptide-binding domain-like"/>
    <property type="match status" value="1"/>
</dbReference>
<feature type="domain" description="PpiC" evidence="12">
    <location>
        <begin position="343"/>
        <end position="444"/>
    </location>
</feature>
<evidence type="ECO:0000256" key="4">
    <source>
        <dbReference type="ARBA" id="ARBA00022692"/>
    </source>
</evidence>
<keyword evidence="6" id="KW-0472">Membrane</keyword>
<evidence type="ECO:0000256" key="7">
    <source>
        <dbReference type="ARBA" id="ARBA00023186"/>
    </source>
</evidence>
<dbReference type="Proteomes" id="UP000537126">
    <property type="component" value="Unassembled WGS sequence"/>
</dbReference>
<dbReference type="Gene3D" id="3.10.50.40">
    <property type="match status" value="1"/>
</dbReference>
<gene>
    <name evidence="13" type="ORF">FHS56_001195</name>
</gene>
<protein>
    <recommendedName>
        <fullName evidence="9">Periplasmic chaperone PpiD</fullName>
    </recommendedName>
    <alternativeName>
        <fullName evidence="10">Periplasmic folding chaperone</fullName>
    </alternativeName>
</protein>
<dbReference type="InterPro" id="IPR052029">
    <property type="entry name" value="PpiD_chaperone"/>
</dbReference>
<dbReference type="SUPFAM" id="SSF54534">
    <property type="entry name" value="FKBP-like"/>
    <property type="match status" value="1"/>
</dbReference>
<keyword evidence="2" id="KW-1003">Cell membrane</keyword>
<dbReference type="EMBL" id="JAASRN010000002">
    <property type="protein sequence ID" value="NIK73682.1"/>
    <property type="molecule type" value="Genomic_DNA"/>
</dbReference>
<evidence type="ECO:0000256" key="9">
    <source>
        <dbReference type="ARBA" id="ARBA00040743"/>
    </source>
</evidence>
<evidence type="ECO:0000256" key="10">
    <source>
        <dbReference type="ARBA" id="ARBA00042775"/>
    </source>
</evidence>
<comment type="similarity">
    <text evidence="8">Belongs to the PpiD chaperone family.</text>
</comment>
<keyword evidence="14" id="KW-1185">Reference proteome</keyword>
<proteinExistence type="inferred from homology"/>
<keyword evidence="5" id="KW-1133">Transmembrane helix</keyword>
<accession>A0A846MQN1</accession>
<keyword evidence="11" id="KW-0697">Rotamase</keyword>
<dbReference type="InterPro" id="IPR027304">
    <property type="entry name" value="Trigger_fact/SurA_dom_sf"/>
</dbReference>
<evidence type="ECO:0000256" key="8">
    <source>
        <dbReference type="ARBA" id="ARBA00038408"/>
    </source>
</evidence>
<name>A0A846MQN1_9BACT</name>
<evidence type="ECO:0000256" key="5">
    <source>
        <dbReference type="ARBA" id="ARBA00022989"/>
    </source>
</evidence>
<dbReference type="Pfam" id="PF13623">
    <property type="entry name" value="SurA_N_2"/>
    <property type="match status" value="1"/>
</dbReference>
<evidence type="ECO:0000313" key="14">
    <source>
        <dbReference type="Proteomes" id="UP000537126"/>
    </source>
</evidence>
<dbReference type="InterPro" id="IPR000297">
    <property type="entry name" value="PPIase_PpiC"/>
</dbReference>
<keyword evidence="4" id="KW-0812">Transmembrane</keyword>
<comment type="subcellular location">
    <subcellularLocation>
        <location evidence="1">Cell inner membrane</location>
        <topology evidence="1">Single-pass type II membrane protein</topology>
        <orientation evidence="1">Periplasmic side</orientation>
    </subcellularLocation>
</comment>
<sequence length="707" mass="79906">MAIISKIRQRAGVAIILIALGLALFLVGGDILQSGGFRGGNDPVVGEIDGKEITYTEFNRYLEPLKANFVMQAGRQPDEQTMQMLREQAWQMIVFEKVYLPEIEKLGLGVGKEELRAMFMGDSLFLHPQVLASFRDSTGKFSRQLVEQYLQFVKQSPQMAAQWRNFEESLKQDRLQTKYRNMMQYSVYATTWEGKREYEAQNSRVEVNYVFVPYTSLPDSVVKVTDADLERYVNQYRERFPAEDAVSLEYVVFEVKPSREDSLALQQELRELAKTLAVAKDDSLLVMRESDTQAQYGWYSPNAIPDGVFSEERPLMKGGIYGPFLQDNRYMLVKVIDVKEDSVEYVRAAHILFRPVSDKAEDKADAKRRAEEVLQKLKAGEDFAKMARIYGSDGTAAKGGDLGWFGRNVMVEPFEKAVFAADKPGLLPSLVETEFGYHIVKITHPKTNKKYKIATVDRTLSPGQGAYNEAYEKAQIFLSEVSNVQDFRKKVEESPTLVLQTAARLTPSARAIAGVNNAREMIRWAFKEETPVGKSPSLFELPEENKVVVAIVTERYSQDKLDINYYRDILTAEVTKEKKGEYILNKMKELKAASKTLNEIATAYGNITVNTATVALNAISIGITGFNPSAVGRAFGLKKAGDRTEPFAAESGVFVMQLVNRQDAAEIADYSQYKKQVAERQKGSVAFFIDQALRKIYEVKDYRAKYF</sequence>
<evidence type="ECO:0000256" key="3">
    <source>
        <dbReference type="ARBA" id="ARBA00022519"/>
    </source>
</evidence>
<dbReference type="InterPro" id="IPR046357">
    <property type="entry name" value="PPIase_dom_sf"/>
</dbReference>
<evidence type="ECO:0000313" key="13">
    <source>
        <dbReference type="EMBL" id="NIK73682.1"/>
    </source>
</evidence>
<dbReference type="GO" id="GO:0005886">
    <property type="term" value="C:plasma membrane"/>
    <property type="evidence" value="ECO:0007669"/>
    <property type="project" value="UniProtKB-SubCell"/>
</dbReference>
<dbReference type="PANTHER" id="PTHR47529:SF1">
    <property type="entry name" value="PERIPLASMIC CHAPERONE PPID"/>
    <property type="match status" value="1"/>
</dbReference>
<reference evidence="13 14" key="1">
    <citation type="submission" date="2020-03" db="EMBL/GenBank/DDBJ databases">
        <title>Genomic Encyclopedia of Type Strains, Phase IV (KMG-IV): sequencing the most valuable type-strain genomes for metagenomic binning, comparative biology and taxonomic classification.</title>
        <authorList>
            <person name="Goeker M."/>
        </authorList>
    </citation>
    <scope>NUCLEOTIDE SEQUENCE [LARGE SCALE GENOMIC DNA]</scope>
    <source>
        <strain evidence="13 14">DSM 5718</strain>
    </source>
</reference>
<organism evidence="13 14">
    <name type="scientific">Thermonema lapsum</name>
    <dbReference type="NCBI Taxonomy" id="28195"/>
    <lineage>
        <taxon>Bacteria</taxon>
        <taxon>Pseudomonadati</taxon>
        <taxon>Bacteroidota</taxon>
        <taxon>Cytophagia</taxon>
        <taxon>Cytophagales</taxon>
        <taxon>Thermonemataceae</taxon>
        <taxon>Thermonema</taxon>
    </lineage>
</organism>
<dbReference type="PROSITE" id="PS50198">
    <property type="entry name" value="PPIC_PPIASE_2"/>
    <property type="match status" value="1"/>
</dbReference>
<dbReference type="Pfam" id="PF13616">
    <property type="entry name" value="Rotamase_3"/>
    <property type="match status" value="1"/>
</dbReference>
<keyword evidence="7" id="KW-0143">Chaperone</keyword>